<evidence type="ECO:0000313" key="3">
    <source>
        <dbReference type="EMBL" id="ORE15054.1"/>
    </source>
</evidence>
<evidence type="ECO:0000256" key="1">
    <source>
        <dbReference type="SAM" id="Phobius"/>
    </source>
</evidence>
<protein>
    <submittedName>
        <fullName evidence="3">Uncharacterized protein</fullName>
    </submittedName>
</protein>
<reference evidence="3 4" key="1">
    <citation type="journal article" date="2016" name="Proc. Natl. Acad. Sci. U.S.A.">
        <title>Lipid metabolic changes in an early divergent fungus govern the establishment of a mutualistic symbiosis with endobacteria.</title>
        <authorList>
            <person name="Lastovetsky O.A."/>
            <person name="Gaspar M.L."/>
            <person name="Mondo S.J."/>
            <person name="LaButti K.M."/>
            <person name="Sandor L."/>
            <person name="Grigoriev I.V."/>
            <person name="Henry S.A."/>
            <person name="Pawlowska T.E."/>
        </authorList>
    </citation>
    <scope>NUCLEOTIDE SEQUENCE [LARGE SCALE GENOMIC DNA]</scope>
    <source>
        <strain evidence="3 4">ATCC 11559</strain>
    </source>
</reference>
<dbReference type="VEuPathDB" id="FungiDB:BCV72DRAFT_105615"/>
<organism evidence="3 4">
    <name type="scientific">Rhizopus microsporus</name>
    <dbReference type="NCBI Taxonomy" id="58291"/>
    <lineage>
        <taxon>Eukaryota</taxon>
        <taxon>Fungi</taxon>
        <taxon>Fungi incertae sedis</taxon>
        <taxon>Mucoromycota</taxon>
        <taxon>Mucoromycotina</taxon>
        <taxon>Mucoromycetes</taxon>
        <taxon>Mucorales</taxon>
        <taxon>Mucorineae</taxon>
        <taxon>Rhizopodaceae</taxon>
        <taxon>Rhizopus</taxon>
    </lineage>
</organism>
<name>A0A1X0RSV2_RHIZD</name>
<keyword evidence="1" id="KW-0472">Membrane</keyword>
<keyword evidence="1" id="KW-1133">Transmembrane helix</keyword>
<keyword evidence="1" id="KW-0812">Transmembrane</keyword>
<dbReference type="PANTHER" id="PTHR28008:SF1">
    <property type="entry name" value="DOMAIN PROTEIN, PUTATIVE (AFU_ORTHOLOGUE AFUA_3G10980)-RELATED"/>
    <property type="match status" value="1"/>
</dbReference>
<dbReference type="EMBL" id="KV921441">
    <property type="protein sequence ID" value="ORE15054.1"/>
    <property type="molecule type" value="Genomic_DNA"/>
</dbReference>
<dbReference type="PANTHER" id="PTHR28008">
    <property type="entry name" value="DOMAIN PROTEIN, PUTATIVE (AFU_ORTHOLOGUE AFUA_3G10980)-RELATED"/>
    <property type="match status" value="1"/>
</dbReference>
<gene>
    <name evidence="3" type="ORF">BCV71DRAFT_40003</name>
</gene>
<feature type="transmembrane region" description="Helical" evidence="1">
    <location>
        <begin position="31"/>
        <end position="49"/>
    </location>
</feature>
<evidence type="ECO:0000256" key="2">
    <source>
        <dbReference type="SAM" id="SignalP"/>
    </source>
</evidence>
<evidence type="ECO:0000313" key="4">
    <source>
        <dbReference type="Proteomes" id="UP000242381"/>
    </source>
</evidence>
<dbReference type="Proteomes" id="UP000242381">
    <property type="component" value="Unassembled WGS sequence"/>
</dbReference>
<feature type="transmembrane region" description="Helical" evidence="1">
    <location>
        <begin position="56"/>
        <end position="78"/>
    </location>
</feature>
<keyword evidence="2" id="KW-0732">Signal</keyword>
<feature type="chain" id="PRO_5013253230" evidence="2">
    <location>
        <begin position="21"/>
        <end position="81"/>
    </location>
</feature>
<accession>A0A1X0RSV2</accession>
<proteinExistence type="predicted"/>
<dbReference type="AlphaFoldDB" id="A0A1X0RSV2"/>
<sequence length="81" mass="9239">MRTFVLIGLCFYLLLMGVLGFAPIELNINDKLLHFSLFCILSMFLYFIWNLSLKRNLILGTTSFLACAIGSEFIQGLLPKF</sequence>
<feature type="signal peptide" evidence="2">
    <location>
        <begin position="1"/>
        <end position="20"/>
    </location>
</feature>